<name>A0ABQ9D9Y3_9PASS</name>
<dbReference type="PANTHER" id="PTHR33332">
    <property type="entry name" value="REVERSE TRANSCRIPTASE DOMAIN-CONTAINING PROTEIN"/>
    <property type="match status" value="1"/>
</dbReference>
<evidence type="ECO:0000313" key="1">
    <source>
        <dbReference type="EMBL" id="KAJ7417053.1"/>
    </source>
</evidence>
<proteinExistence type="predicted"/>
<comment type="caution">
    <text evidence="1">The sequence shown here is derived from an EMBL/GenBank/DDBJ whole genome shotgun (WGS) entry which is preliminary data.</text>
</comment>
<dbReference type="Proteomes" id="UP001145742">
    <property type="component" value="Unassembled WGS sequence"/>
</dbReference>
<reference evidence="1" key="1">
    <citation type="submission" date="2019-10" db="EMBL/GenBank/DDBJ databases">
        <authorList>
            <person name="Soares A.E.R."/>
            <person name="Aleixo A."/>
            <person name="Schneider P."/>
            <person name="Miyaki C.Y."/>
            <person name="Schneider M.P."/>
            <person name="Mello C."/>
            <person name="Vasconcelos A.T.R."/>
        </authorList>
    </citation>
    <scope>NUCLEOTIDE SEQUENCE</scope>
    <source>
        <tissue evidence="1">Muscle</tissue>
    </source>
</reference>
<organism evidence="1 2">
    <name type="scientific">Willisornis vidua</name>
    <name type="common">Xingu scale-backed antbird</name>
    <dbReference type="NCBI Taxonomy" id="1566151"/>
    <lineage>
        <taxon>Eukaryota</taxon>
        <taxon>Metazoa</taxon>
        <taxon>Chordata</taxon>
        <taxon>Craniata</taxon>
        <taxon>Vertebrata</taxon>
        <taxon>Euteleostomi</taxon>
        <taxon>Archelosauria</taxon>
        <taxon>Archosauria</taxon>
        <taxon>Dinosauria</taxon>
        <taxon>Saurischia</taxon>
        <taxon>Theropoda</taxon>
        <taxon>Coelurosauria</taxon>
        <taxon>Aves</taxon>
        <taxon>Neognathae</taxon>
        <taxon>Neoaves</taxon>
        <taxon>Telluraves</taxon>
        <taxon>Australaves</taxon>
        <taxon>Passeriformes</taxon>
        <taxon>Thamnophilidae</taxon>
        <taxon>Willisornis</taxon>
    </lineage>
</organism>
<protein>
    <submittedName>
        <fullName evidence="1">Rna-directed dna polymerase from mobile element jockey-like</fullName>
    </submittedName>
</protein>
<evidence type="ECO:0000313" key="2">
    <source>
        <dbReference type="Proteomes" id="UP001145742"/>
    </source>
</evidence>
<gene>
    <name evidence="1" type="ORF">WISP_66667</name>
</gene>
<keyword evidence="2" id="KW-1185">Reference proteome</keyword>
<dbReference type="EMBL" id="WHWB01033784">
    <property type="protein sequence ID" value="KAJ7417053.1"/>
    <property type="molecule type" value="Genomic_DNA"/>
</dbReference>
<sequence length="111" mass="12615">MSKWRSVTSDVLRGSVLGTALFNFFVSDIDFGTKCTFSTFAGDTKLCGMVNTLKGRDAIQKDLDMLKRWASVNLRKSNMVTYKVLHIGQGNSKYKYREWTESSSEEKDLQV</sequence>
<accession>A0ABQ9D9Y3</accession>